<keyword evidence="1" id="KW-0812">Transmembrane</keyword>
<sequence>MCVCVCVEGGREYLFSPIKFLLCGFVSPRTGTKSFVFFECAPFFFFCGVPTTFLPCWCLFFFCICCTRFFADMSQAGYIVARRICMIIICFYFPGEINTFIRVRHCYLFFRGRA</sequence>
<feature type="transmembrane region" description="Helical" evidence="1">
    <location>
        <begin position="43"/>
        <end position="70"/>
    </location>
</feature>
<evidence type="ECO:0000313" key="2">
    <source>
        <dbReference type="EMBL" id="ESS67757.1"/>
    </source>
</evidence>
<dbReference type="AlphaFoldDB" id="V5BNL8"/>
<dbReference type="EMBL" id="AYLP01000027">
    <property type="protein sequence ID" value="ESS67757.1"/>
    <property type="molecule type" value="Genomic_DNA"/>
</dbReference>
<evidence type="ECO:0000256" key="1">
    <source>
        <dbReference type="SAM" id="Phobius"/>
    </source>
</evidence>
<reference evidence="2 3" key="1">
    <citation type="journal article" date="2014" name="Genome Announc.">
        <title>Trypanosoma cruzi Clone Dm28c Draft Genome Sequence.</title>
        <authorList>
            <person name="Grisard E.C."/>
            <person name="Teixeira S.M."/>
            <person name="de Almeida L.G."/>
            <person name="Stoco P.H."/>
            <person name="Gerber A.L."/>
            <person name="Talavera-Lopez C."/>
            <person name="Lima O.C."/>
            <person name="Andersson B."/>
            <person name="de Vasconcelos A.T."/>
        </authorList>
    </citation>
    <scope>NUCLEOTIDE SEQUENCE [LARGE SCALE GENOMIC DNA]</scope>
    <source>
        <strain evidence="2 3">Dm28c</strain>
    </source>
</reference>
<dbReference type="VEuPathDB" id="TriTrypDB:TCDM_03458"/>
<name>V5BNL8_TRYCR</name>
<comment type="caution">
    <text evidence="2">The sequence shown here is derived from an EMBL/GenBank/DDBJ whole genome shotgun (WGS) entry which is preliminary data.</text>
</comment>
<accession>V5BNL8</accession>
<keyword evidence="1" id="KW-0472">Membrane</keyword>
<gene>
    <name evidence="2" type="ORF">TCDM_03458</name>
</gene>
<feature type="transmembrane region" description="Helical" evidence="1">
    <location>
        <begin position="76"/>
        <end position="94"/>
    </location>
</feature>
<protein>
    <submittedName>
        <fullName evidence="2">Uncharacterized protein</fullName>
    </submittedName>
</protein>
<evidence type="ECO:0000313" key="3">
    <source>
        <dbReference type="Proteomes" id="UP000017861"/>
    </source>
</evidence>
<dbReference type="Proteomes" id="UP000017861">
    <property type="component" value="Unassembled WGS sequence"/>
</dbReference>
<proteinExistence type="predicted"/>
<organism evidence="2 3">
    <name type="scientific">Trypanosoma cruzi Dm28c</name>
    <dbReference type="NCBI Taxonomy" id="1416333"/>
    <lineage>
        <taxon>Eukaryota</taxon>
        <taxon>Discoba</taxon>
        <taxon>Euglenozoa</taxon>
        <taxon>Kinetoplastea</taxon>
        <taxon>Metakinetoplastina</taxon>
        <taxon>Trypanosomatida</taxon>
        <taxon>Trypanosomatidae</taxon>
        <taxon>Trypanosoma</taxon>
        <taxon>Schizotrypanum</taxon>
    </lineage>
</organism>
<keyword evidence="1" id="KW-1133">Transmembrane helix</keyword>